<reference evidence="3" key="1">
    <citation type="journal article" date="2020" name="Stud. Mycol.">
        <title>101 Dothideomycetes genomes: a test case for predicting lifestyles and emergence of pathogens.</title>
        <authorList>
            <person name="Haridas S."/>
            <person name="Albert R."/>
            <person name="Binder M."/>
            <person name="Bloem J."/>
            <person name="Labutti K."/>
            <person name="Salamov A."/>
            <person name="Andreopoulos B."/>
            <person name="Baker S."/>
            <person name="Barry K."/>
            <person name="Bills G."/>
            <person name="Bluhm B."/>
            <person name="Cannon C."/>
            <person name="Castanera R."/>
            <person name="Culley D."/>
            <person name="Daum C."/>
            <person name="Ezra D."/>
            <person name="Gonzalez J."/>
            <person name="Henrissat B."/>
            <person name="Kuo A."/>
            <person name="Liang C."/>
            <person name="Lipzen A."/>
            <person name="Lutzoni F."/>
            <person name="Magnuson J."/>
            <person name="Mondo S."/>
            <person name="Nolan M."/>
            <person name="Ohm R."/>
            <person name="Pangilinan J."/>
            <person name="Park H.-J."/>
            <person name="Ramirez L."/>
            <person name="Alfaro M."/>
            <person name="Sun H."/>
            <person name="Tritt A."/>
            <person name="Yoshinaga Y."/>
            <person name="Zwiers L.-H."/>
            <person name="Turgeon B."/>
            <person name="Goodwin S."/>
            <person name="Spatafora J."/>
            <person name="Crous P."/>
            <person name="Grigoriev I."/>
        </authorList>
    </citation>
    <scope>NUCLEOTIDE SEQUENCE</scope>
    <source>
        <strain evidence="3">CBS 121167</strain>
    </source>
</reference>
<dbReference type="Gene3D" id="3.40.50.1110">
    <property type="entry name" value="SGNH hydrolase"/>
    <property type="match status" value="1"/>
</dbReference>
<dbReference type="InterPro" id="IPR001087">
    <property type="entry name" value="GDSL"/>
</dbReference>
<evidence type="ECO:0000256" key="2">
    <source>
        <dbReference type="SAM" id="SignalP"/>
    </source>
</evidence>
<accession>A0A6A6BHM8</accession>
<dbReference type="GeneID" id="54301609"/>
<dbReference type="InterPro" id="IPR050592">
    <property type="entry name" value="GDSL_lipolytic_enzyme"/>
</dbReference>
<dbReference type="AlphaFoldDB" id="A0A6A6BHM8"/>
<dbReference type="Proteomes" id="UP000799438">
    <property type="component" value="Unassembled WGS sequence"/>
</dbReference>
<dbReference type="SUPFAM" id="SSF52266">
    <property type="entry name" value="SGNH hydrolase"/>
    <property type="match status" value="1"/>
</dbReference>
<dbReference type="InterPro" id="IPR036514">
    <property type="entry name" value="SGNH_hydro_sf"/>
</dbReference>
<sequence length="300" mass="32244">MLTSAFLLSVASLSLAAPTAKAGPKYLFSFGDSYSQTGFEITGTKPSAANPLGNPDFPGWTTSGGTNWIGHLVRDYNATSLYSFNLASGGATVDATLVKPYADTVLSLVDQVGQFSANLASKPDYAPWTSEDALFAVWLGVNDVGNSWYGDDETTLLGKIMDQYFNQTRTLYAAGARNFVFLGTPPVNRSPSMLEQSEDNQNGEAKVITQFNDLLKSRADTFVENHDDATVVVVDTQAPFNKVLDSPADYGANNATCYNEDGKTCLWYNDLHPGLEIHNQVAQAVAAAYTEGGFFQTASS</sequence>
<name>A0A6A6BHM8_9PEZI</name>
<feature type="signal peptide" evidence="2">
    <location>
        <begin position="1"/>
        <end position="16"/>
    </location>
</feature>
<gene>
    <name evidence="3" type="ORF">K452DRAFT_317963</name>
</gene>
<keyword evidence="1 2" id="KW-0732">Signal</keyword>
<evidence type="ECO:0000313" key="3">
    <source>
        <dbReference type="EMBL" id="KAF2143108.1"/>
    </source>
</evidence>
<dbReference type="CDD" id="cd01846">
    <property type="entry name" value="fatty_acyltransferase_like"/>
    <property type="match status" value="1"/>
</dbReference>
<dbReference type="RefSeq" id="XP_033398820.1">
    <property type="nucleotide sequence ID" value="XM_033544113.1"/>
</dbReference>
<proteinExistence type="predicted"/>
<dbReference type="Pfam" id="PF00657">
    <property type="entry name" value="Lipase_GDSL"/>
    <property type="match status" value="1"/>
</dbReference>
<protein>
    <submittedName>
        <fullName evidence="3">Carbohydrate esterase family 16 protein</fullName>
    </submittedName>
</protein>
<dbReference type="GO" id="GO:0016788">
    <property type="term" value="F:hydrolase activity, acting on ester bonds"/>
    <property type="evidence" value="ECO:0007669"/>
    <property type="project" value="InterPro"/>
</dbReference>
<evidence type="ECO:0000256" key="1">
    <source>
        <dbReference type="ARBA" id="ARBA00022729"/>
    </source>
</evidence>
<dbReference type="EMBL" id="ML995483">
    <property type="protein sequence ID" value="KAF2143108.1"/>
    <property type="molecule type" value="Genomic_DNA"/>
</dbReference>
<dbReference type="PANTHER" id="PTHR45642:SF139">
    <property type="entry name" value="SGNH HYDROLASE-TYPE ESTERASE DOMAIN-CONTAINING PROTEIN"/>
    <property type="match status" value="1"/>
</dbReference>
<feature type="chain" id="PRO_5025401144" evidence="2">
    <location>
        <begin position="17"/>
        <end position="300"/>
    </location>
</feature>
<evidence type="ECO:0000313" key="4">
    <source>
        <dbReference type="Proteomes" id="UP000799438"/>
    </source>
</evidence>
<organism evidence="3 4">
    <name type="scientific">Aplosporella prunicola CBS 121167</name>
    <dbReference type="NCBI Taxonomy" id="1176127"/>
    <lineage>
        <taxon>Eukaryota</taxon>
        <taxon>Fungi</taxon>
        <taxon>Dikarya</taxon>
        <taxon>Ascomycota</taxon>
        <taxon>Pezizomycotina</taxon>
        <taxon>Dothideomycetes</taxon>
        <taxon>Dothideomycetes incertae sedis</taxon>
        <taxon>Botryosphaeriales</taxon>
        <taxon>Aplosporellaceae</taxon>
        <taxon>Aplosporella</taxon>
    </lineage>
</organism>
<dbReference type="OrthoDB" id="1600564at2759"/>
<keyword evidence="4" id="KW-1185">Reference proteome</keyword>
<dbReference type="PANTHER" id="PTHR45642">
    <property type="entry name" value="GDSL ESTERASE/LIPASE EXL3"/>
    <property type="match status" value="1"/>
</dbReference>